<evidence type="ECO:0000256" key="7">
    <source>
        <dbReference type="ARBA" id="ARBA00022840"/>
    </source>
</evidence>
<dbReference type="Gene3D" id="6.20.240.20">
    <property type="match status" value="1"/>
</dbReference>
<dbReference type="SMART" id="SM00242">
    <property type="entry name" value="MYSc"/>
    <property type="match status" value="1"/>
</dbReference>
<dbReference type="InterPro" id="IPR000209">
    <property type="entry name" value="Peptidase_S8/S53_dom"/>
</dbReference>
<evidence type="ECO:0000256" key="10">
    <source>
        <dbReference type="ARBA" id="ARBA00023203"/>
    </source>
</evidence>
<organism evidence="16 17">
    <name type="scientific">Powellomyces hirtus</name>
    <dbReference type="NCBI Taxonomy" id="109895"/>
    <lineage>
        <taxon>Eukaryota</taxon>
        <taxon>Fungi</taxon>
        <taxon>Fungi incertae sedis</taxon>
        <taxon>Chytridiomycota</taxon>
        <taxon>Chytridiomycota incertae sedis</taxon>
        <taxon>Chytridiomycetes</taxon>
        <taxon>Spizellomycetales</taxon>
        <taxon>Powellomycetaceae</taxon>
        <taxon>Powellomyces</taxon>
    </lineage>
</organism>
<dbReference type="PROSITE" id="PS50096">
    <property type="entry name" value="IQ"/>
    <property type="match status" value="2"/>
</dbReference>
<dbReference type="InterPro" id="IPR046940">
    <property type="entry name" value="TPPII_Ig-like_sf"/>
</dbReference>
<dbReference type="SUPFAM" id="SSF52743">
    <property type="entry name" value="Subtilisin-like"/>
    <property type="match status" value="1"/>
</dbReference>
<gene>
    <name evidence="16" type="ORF">PhCBS80983_g03327</name>
</gene>
<dbReference type="InterPro" id="IPR000048">
    <property type="entry name" value="IQ_motif_EF-hand-BS"/>
</dbReference>
<accession>A0A507E2V5</accession>
<feature type="compositionally biased region" description="Polar residues" evidence="13">
    <location>
        <begin position="1875"/>
        <end position="1888"/>
    </location>
</feature>
<sequence length="2485" mass="274349">MSGRRRALAYASIFFSRSHPTLPPPPTIIPSPPRCYFRSLVPSLASLSHSHTLRHSSASVEGTRHRHDSSAFTALDTFGAEITVSDMGIHGLREFPVRGLLPKEETQAAQFIRNNPEYDGRGTVIAILDDGLDPGAPGMQITSDGRPKIINIVDCTGAGDVSCSKIIEATVSTVDGKTVRTLTGLSGRTLTVGEWENPTGKFRMGLKRTRDLFNQGLHSRLQKEKKKKFEVEHHLIITEVQRELEAVESSTLSKDEKELTKADLKTRLEVLRDMYKAYDDPGFTVDCVVFHDGKKWRAVIDTTGSGDLSEAPLLANYHDELQYHRWSDESMLNYSVNIYDEGETLSIVTPAGSHGTHVSGITAANYPDNPELNGVAPGAQIISLRIGNGRLGSMETAQGIVRAAVELCRLKVDLANISYGEASSIPNTGRFIELMNEEVINKTGTIVVSAAGNAGPALSTAGTPGGTCNSIIGVGAYVTRDMMKAEYAMLDTVDEGSFTWTSRGPTSDGAVGWDIYAPGAAVTCVPQFTMQRSQQMNGTSMASPNCCGCLALLLSGLKAQSISYTPYRIKSAIRNTGSDVSDPSDVKFIQVQNAWTHLTQTASQALPFDVQYEIKVSGTEGRGVYLRELDDTSQPQSIQIEVKPRFFNEYADHVNEQRVKLELRIALVATTNWITAPEHVLMSSTGRTFGVKVDPTRLQSGYHFGQVLGYDTSNLAAGPLFAVPVAVCKPETGARDTSPENAQHFSWRKLKFSPGEIQRRFVAVPSGANFAELTVRSTNRDTPARFIVHMLQLHQQTRRERFEHSYGFSLARNGSIAVDDPSVYKKVFAVLPSVTLEICLAQFWSSLEPSEVDVEITFHGIFCAVSGGHQAGLSVTSGSGGDLACVSAAGGFARLDFFAGVRREEVKAGLSLGSLRRYIRPTNYVISALKSRDILPNTKQLHQLVLTYTITVSEAGSGVNIIPRFPKMNAILYDAWFEGFAVIVYDSDKKELSYQDIYPKAVKVTDGTYTVRTQVVSSSVDQLDKLVATALVLDQDLPKPIATTAYKTLTAATTEDKSETFTKKILQRGSRATAWIPLDNVTTPKDAKQGDLLMGQLQIIGGGLKLDGSDGLYAFAMIVAPEKPKGSAADGGKKDDAAETPEAQLIKEALRDVEISWIRKSKDEKARTALVQRLETEWPEWLPFWIARLEQLGEKAESLELLFLTEMLQRHEEMARPQIDRSILAEIDVVAKKILSLVDEDKLGKYLGGEQQSSKSLPTFEEAEKTARSKLSQEMDTQKQATIWAYSWLLFAASRSDEPPEKLLPTLKALATYLPDPATNNPSYLVPWSRYMRSLGLQGEVVKVTHKWLAEQQQKLTEQQRRYHVPAVEREPLTNTRVMDGDQPGVSDFVLLSDISDESIVENLRVRFEQDVVYTFIGTVVVALNPYKQLPIYTPEWVARYRGSNIYEHPPHIYSIAETAHRNLLAHARDQCVLITGESGAGKTEASKIFLGYVAGFGQGAVVRERLVGASPCLEAFGNAKTAKNDNSSRFGKYMDLEFDFRGTPVGGKITTYLLEKSRVVNHSANERSFHIFYQLLAGGADTLLTSLSLTRDPEAYAYLRGDDDSDSPRDNAIEYSKVMTALRHVGVDDTVVTDWMGIVAAVLHLGNIQCEQVVLKEGEEVGEGAGGKESAVVVDGESVDVVARLLGVTTENLKNVLVRRSVYDPAKKEKITVPLQPAQAAKTRDALAKTLYGRLFSKVVETLNKCINAESNGDGFNVIGVLDIYGFEVMEHNGFDQFLINYCNEKLQQLFIELTLKSEQDDYEKEGIEWTEITYFNNQTICELIEAKPLGIIALLDEESSFAGTPTAATLLTKLDQNVSKHAHYESRSKQSKGKSNANLLPSSGSGDNLKKSSAISASNLSGSSSSTNLLGANSRRMLAHNEFMLKHYAGDVVYETDGFLDRNVDSLWRDVTVCLSESSRPIVQTMFLDPQNEEAEGRAKRPDTLATQFKSSMAGLIQNLTSKMPHYIRCIKPNGVKEKGHFDADLVGHQCRYLGLRENILVRRAGFCYRSTFPKFLARYKMLGPDRSTSPIGTWPNYISGNARDGLLLVLQEAGISDSEFRLGKTKVFIRHPDTVLKLETLRNECKEALATLLKAVWRGKRVRRDFEEKRRGIVKIQACIRRRLGVRRFQKTRSATLKLQTQVRGWIARRQYKSLRRTLPKYAVLPIQCAWRRTAGRKWLQDVGAAARTSGPAWRTVKWPTPLPGRRGRDLEAIVVGWYNRIMAKRYRDALPTARKAYIEWKAVASDNFHRKASFPAAFASVFTPDHIGLNDPVMQMKWASVSSEPVLSAVSGFKLHRRNPAKSVPRLLVLTPAQIYLLDPKTFVVKARIAVSQIIGVSTSTAVDGIMIIHCPGAEKGDVLLRCDQYGVEFLSRVVRACGEGGKVIRVVVDARLSANCRDGSSPVLTFSPSDQAAQLNIKKNKDVWNVVVPPASNGTVAPRA</sequence>
<dbReference type="STRING" id="109895.A0A507E2V5"/>
<dbReference type="Proteomes" id="UP000318582">
    <property type="component" value="Unassembled WGS sequence"/>
</dbReference>
<dbReference type="InterPro" id="IPR048383">
    <property type="entry name" value="TPPII_Ig-like-1"/>
</dbReference>
<dbReference type="Gene3D" id="1.20.58.530">
    <property type="match status" value="1"/>
</dbReference>
<dbReference type="InterPro" id="IPR010926">
    <property type="entry name" value="Myosin_TH1"/>
</dbReference>
<feature type="region of interest" description="Disordered" evidence="13">
    <location>
        <begin position="1864"/>
        <end position="1908"/>
    </location>
</feature>
<dbReference type="GO" id="GO:0000146">
    <property type="term" value="F:microfilament motor activity"/>
    <property type="evidence" value="ECO:0007669"/>
    <property type="project" value="TreeGrafter"/>
</dbReference>
<dbReference type="InterPro" id="IPR036961">
    <property type="entry name" value="Kinesin_motor_dom_sf"/>
</dbReference>
<keyword evidence="6 12" id="KW-0720">Serine protease</keyword>
<keyword evidence="5 12" id="KW-0378">Hydrolase</keyword>
<evidence type="ECO:0000256" key="4">
    <source>
        <dbReference type="ARBA" id="ARBA00022741"/>
    </source>
</evidence>
<comment type="caution">
    <text evidence="16">The sequence shown here is derived from an EMBL/GenBank/DDBJ whole genome shotgun (WGS) entry which is preliminary data.</text>
</comment>
<dbReference type="GO" id="GO:0005886">
    <property type="term" value="C:plasma membrane"/>
    <property type="evidence" value="ECO:0007669"/>
    <property type="project" value="TreeGrafter"/>
</dbReference>
<dbReference type="EMBL" id="QEAQ01000040">
    <property type="protein sequence ID" value="TPX58174.1"/>
    <property type="molecule type" value="Genomic_DNA"/>
</dbReference>
<dbReference type="GO" id="GO:0004252">
    <property type="term" value="F:serine-type endopeptidase activity"/>
    <property type="evidence" value="ECO:0007669"/>
    <property type="project" value="UniProtKB-UniRule"/>
</dbReference>
<dbReference type="FunFam" id="3.40.50.200:FF:000003">
    <property type="entry name" value="Tripeptidyl peptidase 2"/>
    <property type="match status" value="1"/>
</dbReference>
<evidence type="ECO:0000256" key="9">
    <source>
        <dbReference type="ARBA" id="ARBA00023175"/>
    </source>
</evidence>
<comment type="similarity">
    <text evidence="11">Belongs to the TRAFAC class myosin-kinesin ATPase superfamily. Myosin family.</text>
</comment>
<dbReference type="Pfam" id="PF00063">
    <property type="entry name" value="Myosin_head"/>
    <property type="match status" value="2"/>
</dbReference>
<keyword evidence="8 11" id="KW-0518">Myosin</keyword>
<feature type="active site" description="Charge relay system" evidence="12">
    <location>
        <position position="540"/>
    </location>
</feature>
<dbReference type="Pfam" id="PF21223">
    <property type="entry name" value="TPPII_Ig-like-1"/>
    <property type="match status" value="1"/>
</dbReference>
<evidence type="ECO:0000256" key="5">
    <source>
        <dbReference type="ARBA" id="ARBA00022801"/>
    </source>
</evidence>
<keyword evidence="7 11" id="KW-0067">ATP-binding</keyword>
<evidence type="ECO:0000256" key="8">
    <source>
        <dbReference type="ARBA" id="ARBA00023123"/>
    </source>
</evidence>
<dbReference type="SUPFAM" id="SSF52540">
    <property type="entry name" value="P-loop containing nucleoside triphosphate hydrolases"/>
    <property type="match status" value="1"/>
</dbReference>
<dbReference type="PRINTS" id="PR00193">
    <property type="entry name" value="MYOSINHEAVY"/>
</dbReference>
<dbReference type="Pfam" id="PF00082">
    <property type="entry name" value="Peptidase_S8"/>
    <property type="match status" value="1"/>
</dbReference>
<dbReference type="PROSITE" id="PS51892">
    <property type="entry name" value="SUBTILASE"/>
    <property type="match status" value="1"/>
</dbReference>
<dbReference type="SMART" id="SM00015">
    <property type="entry name" value="IQ"/>
    <property type="match status" value="3"/>
</dbReference>
<evidence type="ECO:0000259" key="15">
    <source>
        <dbReference type="PROSITE" id="PS51757"/>
    </source>
</evidence>
<dbReference type="GO" id="GO:0005524">
    <property type="term" value="F:ATP binding"/>
    <property type="evidence" value="ECO:0007669"/>
    <property type="project" value="UniProtKB-UniRule"/>
</dbReference>
<keyword evidence="9 11" id="KW-0505">Motor protein</keyword>
<evidence type="ECO:0000256" key="3">
    <source>
        <dbReference type="ARBA" id="ARBA00022670"/>
    </source>
</evidence>
<proteinExistence type="inferred from homology"/>
<dbReference type="Pfam" id="PF21316">
    <property type="entry name" value="TPPII_GBD"/>
    <property type="match status" value="1"/>
</dbReference>
<dbReference type="PROSITE" id="PS51456">
    <property type="entry name" value="MYOSIN_MOTOR"/>
    <property type="match status" value="1"/>
</dbReference>
<feature type="region of interest" description="Actin-binding" evidence="11">
    <location>
        <begin position="1995"/>
        <end position="2017"/>
    </location>
</feature>
<name>A0A507E2V5_9FUNG</name>
<feature type="active site" description="Charge relay system" evidence="12">
    <location>
        <position position="354"/>
    </location>
</feature>
<feature type="domain" description="TH1" evidence="15">
    <location>
        <begin position="2295"/>
        <end position="2475"/>
    </location>
</feature>
<evidence type="ECO:0000256" key="1">
    <source>
        <dbReference type="ARBA" id="ARBA00020244"/>
    </source>
</evidence>
<comment type="similarity">
    <text evidence="12">Belongs to the peptidase S8 family.</text>
</comment>
<evidence type="ECO:0000259" key="14">
    <source>
        <dbReference type="PROSITE" id="PS51456"/>
    </source>
</evidence>
<dbReference type="GO" id="GO:0005737">
    <property type="term" value="C:cytoplasm"/>
    <property type="evidence" value="ECO:0007669"/>
    <property type="project" value="TreeGrafter"/>
</dbReference>
<dbReference type="Gene3D" id="1.10.10.820">
    <property type="match status" value="1"/>
</dbReference>
<evidence type="ECO:0000256" key="13">
    <source>
        <dbReference type="SAM" id="MobiDB-lite"/>
    </source>
</evidence>
<dbReference type="PANTHER" id="PTHR13140:SF679">
    <property type="entry name" value="UNCONVENTIONAL MYOSIN IC"/>
    <property type="match status" value="1"/>
</dbReference>
<keyword evidence="3 12" id="KW-0645">Protease</keyword>
<dbReference type="Pfam" id="PF06017">
    <property type="entry name" value="Myosin_TH1"/>
    <property type="match status" value="1"/>
</dbReference>
<feature type="active site" description="Charge relay system" evidence="12">
    <location>
        <position position="129"/>
    </location>
</feature>
<keyword evidence="10 11" id="KW-0009">Actin-binding</keyword>
<keyword evidence="4 11" id="KW-0547">Nucleotide-binding</keyword>
<dbReference type="PROSITE" id="PS00138">
    <property type="entry name" value="SUBTILASE_SER"/>
    <property type="match status" value="1"/>
</dbReference>
<dbReference type="GO" id="GO:0006897">
    <property type="term" value="P:endocytosis"/>
    <property type="evidence" value="ECO:0007669"/>
    <property type="project" value="TreeGrafter"/>
</dbReference>
<dbReference type="GO" id="GO:0004177">
    <property type="term" value="F:aminopeptidase activity"/>
    <property type="evidence" value="ECO:0007669"/>
    <property type="project" value="UniProtKB-KW"/>
</dbReference>
<dbReference type="GO" id="GO:0030048">
    <property type="term" value="P:actin filament-based movement"/>
    <property type="evidence" value="ECO:0007669"/>
    <property type="project" value="TreeGrafter"/>
</dbReference>
<dbReference type="GO" id="GO:0006508">
    <property type="term" value="P:proteolysis"/>
    <property type="evidence" value="ECO:0007669"/>
    <property type="project" value="UniProtKB-KW"/>
</dbReference>
<dbReference type="Gene3D" id="1.20.120.720">
    <property type="entry name" value="Myosin VI head, motor domain, U50 subdomain"/>
    <property type="match status" value="1"/>
</dbReference>
<dbReference type="GO" id="GO:0051015">
    <property type="term" value="F:actin filament binding"/>
    <property type="evidence" value="ECO:0007669"/>
    <property type="project" value="TreeGrafter"/>
</dbReference>
<dbReference type="InterPro" id="IPR036852">
    <property type="entry name" value="Peptidase_S8/S53_dom_sf"/>
</dbReference>
<keyword evidence="17" id="KW-1185">Reference proteome</keyword>
<feature type="binding site" evidence="11">
    <location>
        <begin position="1477"/>
        <end position="1484"/>
    </location>
    <ligand>
        <name>ATP</name>
        <dbReference type="ChEBI" id="CHEBI:30616"/>
    </ligand>
</feature>
<dbReference type="InterPro" id="IPR001609">
    <property type="entry name" value="Myosin_head_motor_dom-like"/>
</dbReference>
<evidence type="ECO:0000256" key="6">
    <source>
        <dbReference type="ARBA" id="ARBA00022825"/>
    </source>
</evidence>
<dbReference type="Gene3D" id="1.25.40.710">
    <property type="match status" value="1"/>
</dbReference>
<dbReference type="Gene3D" id="3.40.50.200">
    <property type="entry name" value="Peptidase S8/S53 domain"/>
    <property type="match status" value="2"/>
</dbReference>
<reference evidence="16 17" key="1">
    <citation type="journal article" date="2019" name="Sci. Rep.">
        <title>Comparative genomics of chytrid fungi reveal insights into the obligate biotrophic and pathogenic lifestyle of Synchytrium endobioticum.</title>
        <authorList>
            <person name="van de Vossenberg B.T.L.H."/>
            <person name="Warris S."/>
            <person name="Nguyen H.D.T."/>
            <person name="van Gent-Pelzer M.P.E."/>
            <person name="Joly D.L."/>
            <person name="van de Geest H.C."/>
            <person name="Bonants P.J.M."/>
            <person name="Smith D.S."/>
            <person name="Levesque C.A."/>
            <person name="van der Lee T.A.J."/>
        </authorList>
    </citation>
    <scope>NUCLEOTIDE SEQUENCE [LARGE SCALE GENOMIC DNA]</scope>
    <source>
        <strain evidence="16 17">CBS 809.83</strain>
    </source>
</reference>
<evidence type="ECO:0000256" key="12">
    <source>
        <dbReference type="PROSITE-ProRule" id="PRU01240"/>
    </source>
</evidence>
<feature type="compositionally biased region" description="Low complexity" evidence="13">
    <location>
        <begin position="1894"/>
        <end position="1908"/>
    </location>
</feature>
<evidence type="ECO:0000256" key="2">
    <source>
        <dbReference type="ARBA" id="ARBA00022438"/>
    </source>
</evidence>
<dbReference type="Gene3D" id="3.40.850.10">
    <property type="entry name" value="Kinesin motor domain"/>
    <property type="match status" value="1"/>
</dbReference>
<dbReference type="PROSITE" id="PS51757">
    <property type="entry name" value="TH1"/>
    <property type="match status" value="1"/>
</dbReference>
<dbReference type="GO" id="GO:0007015">
    <property type="term" value="P:actin filament organization"/>
    <property type="evidence" value="ECO:0007669"/>
    <property type="project" value="TreeGrafter"/>
</dbReference>
<dbReference type="InterPro" id="IPR046939">
    <property type="entry name" value="TPPII_C_sf"/>
</dbReference>
<dbReference type="PANTHER" id="PTHR13140">
    <property type="entry name" value="MYOSIN"/>
    <property type="match status" value="1"/>
</dbReference>
<dbReference type="InterPro" id="IPR022229">
    <property type="entry name" value="TPPII_Ig-like-2"/>
</dbReference>
<dbReference type="Gene3D" id="1.20.5.190">
    <property type="match status" value="2"/>
</dbReference>
<protein>
    <recommendedName>
        <fullName evidence="1">Tripeptidyl-peptidase 2</fullName>
    </recommendedName>
</protein>
<dbReference type="InterPro" id="IPR027417">
    <property type="entry name" value="P-loop_NTPase"/>
</dbReference>
<dbReference type="Pfam" id="PF12580">
    <property type="entry name" value="TPPII"/>
    <property type="match status" value="1"/>
</dbReference>
<feature type="domain" description="Myosin motor" evidence="14">
    <location>
        <begin position="1384"/>
        <end position="2126"/>
    </location>
</feature>
<keyword evidence="2" id="KW-0031">Aminopeptidase</keyword>
<dbReference type="InterPro" id="IPR048384">
    <property type="entry name" value="TPPII_GBD"/>
</dbReference>
<evidence type="ECO:0000313" key="17">
    <source>
        <dbReference type="Proteomes" id="UP000318582"/>
    </source>
</evidence>
<evidence type="ECO:0000313" key="16">
    <source>
        <dbReference type="EMBL" id="TPX58174.1"/>
    </source>
</evidence>
<dbReference type="GO" id="GO:0016459">
    <property type="term" value="C:myosin complex"/>
    <property type="evidence" value="ECO:0007669"/>
    <property type="project" value="UniProtKB-KW"/>
</dbReference>
<dbReference type="InterPro" id="IPR023828">
    <property type="entry name" value="Peptidase_S8_Ser-AS"/>
</dbReference>
<dbReference type="Gene3D" id="2.60.40.3170">
    <property type="match status" value="1"/>
</dbReference>
<evidence type="ECO:0000256" key="11">
    <source>
        <dbReference type="PROSITE-ProRule" id="PRU00782"/>
    </source>
</evidence>